<dbReference type="InParanoid" id="A0A409YVG2"/>
<dbReference type="OrthoDB" id="21151at2759"/>
<keyword evidence="2" id="KW-1133">Transmembrane helix</keyword>
<keyword evidence="4" id="KW-1185">Reference proteome</keyword>
<reference evidence="3 4" key="1">
    <citation type="journal article" date="2018" name="Evol. Lett.">
        <title>Horizontal gene cluster transfer increased hallucinogenic mushroom diversity.</title>
        <authorList>
            <person name="Reynolds H.T."/>
            <person name="Vijayakumar V."/>
            <person name="Gluck-Thaler E."/>
            <person name="Korotkin H.B."/>
            <person name="Matheny P.B."/>
            <person name="Slot J.C."/>
        </authorList>
    </citation>
    <scope>NUCLEOTIDE SEQUENCE [LARGE SCALE GENOMIC DNA]</scope>
    <source>
        <strain evidence="3 4">2629</strain>
    </source>
</reference>
<keyword evidence="2" id="KW-0472">Membrane</keyword>
<dbReference type="Proteomes" id="UP000284842">
    <property type="component" value="Unassembled WGS sequence"/>
</dbReference>
<keyword evidence="2" id="KW-0812">Transmembrane</keyword>
<evidence type="ECO:0000313" key="4">
    <source>
        <dbReference type="Proteomes" id="UP000284842"/>
    </source>
</evidence>
<evidence type="ECO:0000256" key="2">
    <source>
        <dbReference type="SAM" id="Phobius"/>
    </source>
</evidence>
<evidence type="ECO:0000313" key="3">
    <source>
        <dbReference type="EMBL" id="PPR07001.1"/>
    </source>
</evidence>
<feature type="transmembrane region" description="Helical" evidence="2">
    <location>
        <begin position="153"/>
        <end position="180"/>
    </location>
</feature>
<feature type="region of interest" description="Disordered" evidence="1">
    <location>
        <begin position="855"/>
        <end position="877"/>
    </location>
</feature>
<feature type="compositionally biased region" description="Low complexity" evidence="1">
    <location>
        <begin position="604"/>
        <end position="619"/>
    </location>
</feature>
<gene>
    <name evidence="3" type="ORF">CVT24_011087</name>
</gene>
<feature type="region of interest" description="Disordered" evidence="1">
    <location>
        <begin position="688"/>
        <end position="732"/>
    </location>
</feature>
<proteinExistence type="predicted"/>
<comment type="caution">
    <text evidence="3">The sequence shown here is derived from an EMBL/GenBank/DDBJ whole genome shotgun (WGS) entry which is preliminary data.</text>
</comment>
<evidence type="ECO:0000256" key="1">
    <source>
        <dbReference type="SAM" id="MobiDB-lite"/>
    </source>
</evidence>
<feature type="region of interest" description="Disordered" evidence="1">
    <location>
        <begin position="292"/>
        <end position="311"/>
    </location>
</feature>
<dbReference type="AlphaFoldDB" id="A0A409YVG2"/>
<dbReference type="EMBL" id="NHTK01000540">
    <property type="protein sequence ID" value="PPR07001.1"/>
    <property type="molecule type" value="Genomic_DNA"/>
</dbReference>
<sequence>MAQPVFDEHPLEEYLRDAGETSTLMPGISAELEVEIDPHPEITEETSQDDELEWCPEWITRFLEILQQFISSAIHEHAPSPFVERFKYSIISSSLLATSLPTPLPGRSQRSFSIPGKLQHSRTPSLELDRLSPAISNSSDSSLGPISFSAASVVVLLGIGYPTLALLALLVTFAFVYNFIPTNETPKHDMTSSLNALDDLTSANETWESVVQDALTFLDNEERTPSGPSSSSPVRVALHSCLQTTQTHCDNIRQLFSALTSPSELSQLSEMYAPPSPMKSVFASDHQTRPFSFPSPRLASQFPTTPENKRSTWNGSYSSLAFSGSPTSPLYRRRDRHRTNISDLFQGNTNSAPVTPMPKSPNPQLPGVAELYDGMPSSSSEQFSLSSNHFGAAALELQRKRKTAAIEVLQMPTPPATASVFDYRSPRSPPMYSSTIASSSRFTSAQPAKHPLSFAALNYAVQGAVAAKRYACAHLLALRFNEEDDEGYWEDTRSVMGLLTTTLTDTCARLSEALEEAERANLREQVPTPGPERQMNEASSLLGSMMSEAASMNYARQPRSREGSASFAPMPSHLSRFAAHIAAIKSALDDAREDMDECMVALKSDNPSPSGSYSASGSTRRLRHSRSLTRMLSSSSLGLGASGLPNGAEGEREEPRALQAYERLRRELGMALRECERGRERLLEIINPKTSVSSDDEEEFEDLPGLGHDGSDESDRPGATSPMSDDEGDVRHNSNNAVAVEDTGDLAAMDDATAHLLLAASAQHLPLPGVEEVYEAETGPLVAFARERSKLSREERIKIAKARRESGQSVLGGIGVGGDEVKGGVMEKWGPGGEVVQELKDVIWKVGQRKRKMTTDLTQTVQSAVPSQSEEKVQLSTLPRLEEEPVQVLETL</sequence>
<dbReference type="STRING" id="181874.A0A409YVG2"/>
<organism evidence="3 4">
    <name type="scientific">Panaeolus cyanescens</name>
    <dbReference type="NCBI Taxonomy" id="181874"/>
    <lineage>
        <taxon>Eukaryota</taxon>
        <taxon>Fungi</taxon>
        <taxon>Dikarya</taxon>
        <taxon>Basidiomycota</taxon>
        <taxon>Agaricomycotina</taxon>
        <taxon>Agaricomycetes</taxon>
        <taxon>Agaricomycetidae</taxon>
        <taxon>Agaricales</taxon>
        <taxon>Agaricineae</taxon>
        <taxon>Galeropsidaceae</taxon>
        <taxon>Panaeolus</taxon>
    </lineage>
</organism>
<feature type="region of interest" description="Disordered" evidence="1">
    <location>
        <begin position="601"/>
        <end position="655"/>
    </location>
</feature>
<name>A0A409YVG2_9AGAR</name>
<feature type="compositionally biased region" description="Polar residues" evidence="1">
    <location>
        <begin position="855"/>
        <end position="868"/>
    </location>
</feature>
<protein>
    <submittedName>
        <fullName evidence="3">Uncharacterized protein</fullName>
    </submittedName>
</protein>
<feature type="compositionally biased region" description="Low complexity" evidence="1">
    <location>
        <begin position="628"/>
        <end position="644"/>
    </location>
</feature>
<accession>A0A409YVG2</accession>
<feature type="compositionally biased region" description="Polar residues" evidence="1">
    <location>
        <begin position="301"/>
        <end position="311"/>
    </location>
</feature>